<dbReference type="PANTHER" id="PTHR42988">
    <property type="entry name" value="PHOSPHOHYDROLASE"/>
    <property type="match status" value="1"/>
</dbReference>
<reference evidence="6 7" key="1">
    <citation type="journal article" date="2016" name="Front. Microbiol.">
        <title>Fuerstia marisgermanicae gen. nov., sp. nov., an Unusual Member of the Phylum Planctomycetes from the German Wadden Sea.</title>
        <authorList>
            <person name="Kohn T."/>
            <person name="Heuer A."/>
            <person name="Jogler M."/>
            <person name="Vollmers J."/>
            <person name="Boedeker C."/>
            <person name="Bunk B."/>
            <person name="Rast P."/>
            <person name="Borchert D."/>
            <person name="Glockner I."/>
            <person name="Freese H.M."/>
            <person name="Klenk H.P."/>
            <person name="Overmann J."/>
            <person name="Kaster A.K."/>
            <person name="Rohde M."/>
            <person name="Wiegand S."/>
            <person name="Jogler C."/>
        </authorList>
    </citation>
    <scope>NUCLEOTIDE SEQUENCE [LARGE SCALE GENOMIC DNA]</scope>
    <source>
        <strain evidence="6 7">NH11</strain>
    </source>
</reference>
<proteinExistence type="inferred from homology"/>
<accession>A0A1P8W9T6</accession>
<evidence type="ECO:0000256" key="1">
    <source>
        <dbReference type="ARBA" id="ARBA00022723"/>
    </source>
</evidence>
<dbReference type="EC" id="3.1.4.17" evidence="6"/>
<dbReference type="PANTHER" id="PTHR42988:SF2">
    <property type="entry name" value="CYCLIC NUCLEOTIDE PHOSPHODIESTERASE CBUA0032-RELATED"/>
    <property type="match status" value="1"/>
</dbReference>
<evidence type="ECO:0000256" key="2">
    <source>
        <dbReference type="ARBA" id="ARBA00022801"/>
    </source>
</evidence>
<dbReference type="InterPro" id="IPR004843">
    <property type="entry name" value="Calcineurin-like_PHP"/>
</dbReference>
<evidence type="ECO:0000256" key="3">
    <source>
        <dbReference type="ARBA" id="ARBA00023004"/>
    </source>
</evidence>
<keyword evidence="2 6" id="KW-0378">Hydrolase</keyword>
<dbReference type="Proteomes" id="UP000187735">
    <property type="component" value="Chromosome"/>
</dbReference>
<dbReference type="Gene3D" id="3.60.21.10">
    <property type="match status" value="1"/>
</dbReference>
<dbReference type="Pfam" id="PF00149">
    <property type="entry name" value="Metallophos"/>
    <property type="match status" value="1"/>
</dbReference>
<name>A0A1P8W9T6_9PLAN</name>
<dbReference type="AlphaFoldDB" id="A0A1P8W9T6"/>
<evidence type="ECO:0000256" key="4">
    <source>
        <dbReference type="ARBA" id="ARBA00025742"/>
    </source>
</evidence>
<keyword evidence="1" id="KW-0479">Metal-binding</keyword>
<dbReference type="OrthoDB" id="5505563at2"/>
<dbReference type="SUPFAM" id="SSF56300">
    <property type="entry name" value="Metallo-dependent phosphatases"/>
    <property type="match status" value="1"/>
</dbReference>
<keyword evidence="7" id="KW-1185">Reference proteome</keyword>
<sequence>MRILQLTDLHIFAAPNVRLKGIPTRESLQDVVVHVLATEQPFDHVIITGDHTHDERPESYQAVRDILAPWSDRLSQIPGNHDDRAVLRQVFSDRVARSDSDRINFQRTAGDWLLLGLDTHVPGEVAGNIEERQIAWLTERLSASDQPSVALFLHHPPVEIGSEWMDAIGLNGRELLQEVVKNDDRIRLICCGHVHHEFQSTIGNAAVFTTPSTGIQFDPAGATPNFAADAPGYRVIEFDGADFETHVGRLPTVKYVPDND</sequence>
<dbReference type="GO" id="GO:0046872">
    <property type="term" value="F:metal ion binding"/>
    <property type="evidence" value="ECO:0007669"/>
    <property type="project" value="UniProtKB-KW"/>
</dbReference>
<keyword evidence="3" id="KW-0408">Iron</keyword>
<dbReference type="InterPro" id="IPR050884">
    <property type="entry name" value="CNP_phosphodiesterase-III"/>
</dbReference>
<dbReference type="GO" id="GO:0004114">
    <property type="term" value="F:3',5'-cyclic-nucleotide phosphodiesterase activity"/>
    <property type="evidence" value="ECO:0007669"/>
    <property type="project" value="UniProtKB-EC"/>
</dbReference>
<evidence type="ECO:0000313" key="6">
    <source>
        <dbReference type="EMBL" id="APZ90813.1"/>
    </source>
</evidence>
<organism evidence="6 7">
    <name type="scientific">Fuerstiella marisgermanici</name>
    <dbReference type="NCBI Taxonomy" id="1891926"/>
    <lineage>
        <taxon>Bacteria</taxon>
        <taxon>Pseudomonadati</taxon>
        <taxon>Planctomycetota</taxon>
        <taxon>Planctomycetia</taxon>
        <taxon>Planctomycetales</taxon>
        <taxon>Planctomycetaceae</taxon>
        <taxon>Fuerstiella</taxon>
    </lineage>
</organism>
<dbReference type="EMBL" id="CP017641">
    <property type="protein sequence ID" value="APZ90813.1"/>
    <property type="molecule type" value="Genomic_DNA"/>
</dbReference>
<dbReference type="KEGG" id="fmr:Fuma_00397"/>
<dbReference type="STRING" id="1891926.Fuma_00397"/>
<protein>
    <submittedName>
        <fullName evidence="6">3',5'-cyclic adenosine monophosphate phosphodiesterase CpdA</fullName>
        <ecNumber evidence="6">3.1.4.17</ecNumber>
    </submittedName>
</protein>
<feature type="domain" description="Calcineurin-like phosphoesterase" evidence="5">
    <location>
        <begin position="1"/>
        <end position="196"/>
    </location>
</feature>
<evidence type="ECO:0000259" key="5">
    <source>
        <dbReference type="Pfam" id="PF00149"/>
    </source>
</evidence>
<comment type="similarity">
    <text evidence="4">Belongs to the cyclic nucleotide phosphodiesterase class-III family.</text>
</comment>
<dbReference type="RefSeq" id="WP_077022658.1">
    <property type="nucleotide sequence ID" value="NZ_CP017641.1"/>
</dbReference>
<dbReference type="InterPro" id="IPR029052">
    <property type="entry name" value="Metallo-depent_PP-like"/>
</dbReference>
<evidence type="ECO:0000313" key="7">
    <source>
        <dbReference type="Proteomes" id="UP000187735"/>
    </source>
</evidence>
<gene>
    <name evidence="6" type="primary">cpdA_1</name>
    <name evidence="6" type="ORF">Fuma_00397</name>
</gene>